<proteinExistence type="inferred from homology"/>
<feature type="domain" description="DSBA-like thioredoxin" evidence="3">
    <location>
        <begin position="8"/>
        <end position="199"/>
    </location>
</feature>
<reference evidence="4 5" key="1">
    <citation type="journal article" date="2015" name="Genome Announc.">
        <title>Complete Genome Sequence of Cupriavidus basilensis 4G11, Isolated from the Oak Ridge Field Research Center Site.</title>
        <authorList>
            <person name="Ray J."/>
            <person name="Waters R.J."/>
            <person name="Skerker J.M."/>
            <person name="Kuehl J.V."/>
            <person name="Price M.N."/>
            <person name="Huang J."/>
            <person name="Chakraborty R."/>
            <person name="Arkin A.P."/>
            <person name="Deutschbauer A."/>
        </authorList>
    </citation>
    <scope>NUCLEOTIDE SEQUENCE [LARGE SCALE GENOMIC DNA]</scope>
    <source>
        <strain evidence="4">4G11</strain>
    </source>
</reference>
<dbReference type="InterPro" id="IPR001853">
    <property type="entry name" value="DSBA-like_thioredoxin_dom"/>
</dbReference>
<name>A0A0C4YAH6_9BURK</name>
<organism evidence="4 5">
    <name type="scientific">Cupriavidus basilensis</name>
    <dbReference type="NCBI Taxonomy" id="68895"/>
    <lineage>
        <taxon>Bacteria</taxon>
        <taxon>Pseudomonadati</taxon>
        <taxon>Pseudomonadota</taxon>
        <taxon>Betaproteobacteria</taxon>
        <taxon>Burkholderiales</taxon>
        <taxon>Burkholderiaceae</taxon>
        <taxon>Cupriavidus</taxon>
    </lineage>
</organism>
<dbReference type="KEGG" id="cbw:RR42_s0907"/>
<evidence type="ECO:0000259" key="3">
    <source>
        <dbReference type="Pfam" id="PF01323"/>
    </source>
</evidence>
<evidence type="ECO:0000256" key="2">
    <source>
        <dbReference type="PIRSR" id="PIRSR006386-1"/>
    </source>
</evidence>
<sequence>MSDVRAQFHFDFGSPNSYLSHKVIPSIEARQGVKFEYVPVLLGGLFRLTGNRSPAEAFAGIKNKPEFGRLEIQRFITKHGLTAYRDNPFWPVNTLQIMRGAVAAQKNGTFMPYVNSVFANMWEQGLKMDDPAVISAALDVAGLDGEGFEARIADPEVKQILLANTQNSFERGAFGSPTFFVGDEMFFGKDQLREVEDEIENAKARLR</sequence>
<comment type="catalytic activity">
    <reaction evidence="1">
        <text>2-hydroxychromene-2-carboxylate = (3E)-4-(2-hydroxyphenyl)-2-oxobut-3-enoate</text>
        <dbReference type="Rhea" id="RHEA:27401"/>
        <dbReference type="ChEBI" id="CHEBI:59350"/>
        <dbReference type="ChEBI" id="CHEBI:59353"/>
        <dbReference type="EC" id="5.99.1.4"/>
    </reaction>
</comment>
<dbReference type="AlphaFoldDB" id="A0A0C4YAH6"/>
<accession>A0A0C4YAH6</accession>
<dbReference type="GO" id="GO:0018845">
    <property type="term" value="F:2-hydroxychromene-2-carboxylate isomerase activity"/>
    <property type="evidence" value="ECO:0007669"/>
    <property type="project" value="UniProtKB-UniRule"/>
</dbReference>
<gene>
    <name evidence="4" type="ORF">RR42_s0907</name>
</gene>
<dbReference type="PANTHER" id="PTHR42943:SF2">
    <property type="entry name" value="GLUTATHIONE S-TRANSFERASE KAPPA 1"/>
    <property type="match status" value="1"/>
</dbReference>
<dbReference type="InterPro" id="IPR036249">
    <property type="entry name" value="Thioredoxin-like_sf"/>
</dbReference>
<dbReference type="OrthoDB" id="8560325at2"/>
<feature type="active site" description="Nucleophile" evidence="2">
    <location>
        <position position="14"/>
    </location>
</feature>
<keyword evidence="1 4" id="KW-0413">Isomerase</keyword>
<dbReference type="CDD" id="cd03022">
    <property type="entry name" value="DsbA_HCCA_Iso"/>
    <property type="match status" value="1"/>
</dbReference>
<dbReference type="SUPFAM" id="SSF52833">
    <property type="entry name" value="Thioredoxin-like"/>
    <property type="match status" value="1"/>
</dbReference>
<dbReference type="Pfam" id="PF01323">
    <property type="entry name" value="DSBA"/>
    <property type="match status" value="1"/>
</dbReference>
<dbReference type="GO" id="GO:0004602">
    <property type="term" value="F:glutathione peroxidase activity"/>
    <property type="evidence" value="ECO:0007669"/>
    <property type="project" value="TreeGrafter"/>
</dbReference>
<evidence type="ECO:0000313" key="5">
    <source>
        <dbReference type="Proteomes" id="UP000031843"/>
    </source>
</evidence>
<evidence type="ECO:0000313" key="4">
    <source>
        <dbReference type="EMBL" id="AJG22497.1"/>
    </source>
</evidence>
<dbReference type="STRING" id="68895.RR42_s0907"/>
<dbReference type="InterPro" id="IPR044087">
    <property type="entry name" value="NahD-like"/>
</dbReference>
<dbReference type="Proteomes" id="UP000031843">
    <property type="component" value="Chromosome secondary"/>
</dbReference>
<comment type="similarity">
    <text evidence="1">Belongs to the GST superfamily. NadH family.</text>
</comment>
<dbReference type="EMBL" id="CP010537">
    <property type="protein sequence ID" value="AJG22497.1"/>
    <property type="molecule type" value="Genomic_DNA"/>
</dbReference>
<dbReference type="EC" id="5.99.1.4" evidence="1"/>
<dbReference type="PANTHER" id="PTHR42943">
    <property type="entry name" value="GLUTATHIONE S-TRANSFERASE KAPPA"/>
    <property type="match status" value="1"/>
</dbReference>
<dbReference type="InterPro" id="IPR014440">
    <property type="entry name" value="HCCAis_GSTk"/>
</dbReference>
<protein>
    <recommendedName>
        <fullName evidence="1">2-hydroxychromene-2-carboxylate isomerase</fullName>
        <ecNumber evidence="1">5.99.1.4</ecNumber>
    </recommendedName>
</protein>
<dbReference type="GO" id="GO:1901170">
    <property type="term" value="P:naphthalene catabolic process"/>
    <property type="evidence" value="ECO:0007669"/>
    <property type="project" value="InterPro"/>
</dbReference>
<dbReference type="InterPro" id="IPR051924">
    <property type="entry name" value="GST_Kappa/NadH"/>
</dbReference>
<dbReference type="GO" id="GO:0004364">
    <property type="term" value="F:glutathione transferase activity"/>
    <property type="evidence" value="ECO:0007669"/>
    <property type="project" value="TreeGrafter"/>
</dbReference>
<dbReference type="GO" id="GO:0006749">
    <property type="term" value="P:glutathione metabolic process"/>
    <property type="evidence" value="ECO:0007669"/>
    <property type="project" value="TreeGrafter"/>
</dbReference>
<dbReference type="RefSeq" id="WP_043353989.1">
    <property type="nucleotide sequence ID" value="NZ_CP010537.1"/>
</dbReference>
<keyword evidence="5" id="KW-1185">Reference proteome</keyword>
<dbReference type="PIRSF" id="PIRSF006386">
    <property type="entry name" value="HCCAis_GSTk"/>
    <property type="match status" value="1"/>
</dbReference>
<dbReference type="Gene3D" id="3.40.30.10">
    <property type="entry name" value="Glutaredoxin"/>
    <property type="match status" value="1"/>
</dbReference>
<evidence type="ECO:0000256" key="1">
    <source>
        <dbReference type="PIRNR" id="PIRNR006386"/>
    </source>
</evidence>